<name>A0A0M4FN87_9BACI</name>
<dbReference type="OrthoDB" id="2218409at2"/>
<proteinExistence type="predicted"/>
<organism evidence="1 2">
    <name type="scientific">Bacillus gobiensis</name>
    <dbReference type="NCBI Taxonomy" id="1441095"/>
    <lineage>
        <taxon>Bacteria</taxon>
        <taxon>Bacillati</taxon>
        <taxon>Bacillota</taxon>
        <taxon>Bacilli</taxon>
        <taxon>Bacillales</taxon>
        <taxon>Bacillaceae</taxon>
        <taxon>Bacillus</taxon>
    </lineage>
</organism>
<dbReference type="AlphaFoldDB" id="A0A0M4FN87"/>
<accession>A0A0M4FN87</accession>
<dbReference type="PATRIC" id="fig|1441095.3.peg.191"/>
<dbReference type="Proteomes" id="UP000067625">
    <property type="component" value="Chromosome"/>
</dbReference>
<dbReference type="PIRSF" id="PIRSF033725">
    <property type="entry name" value="UCP033725"/>
    <property type="match status" value="1"/>
</dbReference>
<protein>
    <submittedName>
        <fullName evidence="1">Uncharacterized protein</fullName>
    </submittedName>
</protein>
<gene>
    <name evidence="1" type="ORF">AM592_00860</name>
</gene>
<evidence type="ECO:0000313" key="2">
    <source>
        <dbReference type="Proteomes" id="UP000067625"/>
    </source>
</evidence>
<dbReference type="RefSeq" id="WP_053602036.1">
    <property type="nucleotide sequence ID" value="NZ_CP012600.1"/>
</dbReference>
<keyword evidence="2" id="KW-1185">Reference proteome</keyword>
<evidence type="ECO:0000313" key="1">
    <source>
        <dbReference type="EMBL" id="ALC80310.1"/>
    </source>
</evidence>
<dbReference type="InterPro" id="IPR017020">
    <property type="entry name" value="UCP033725"/>
</dbReference>
<dbReference type="EMBL" id="CP012600">
    <property type="protein sequence ID" value="ALC80310.1"/>
    <property type="molecule type" value="Genomic_DNA"/>
</dbReference>
<sequence length="124" mass="14530">MYKKGIYAKYNEKEYKIIKKDDSITLISNDPLDMKAGFEVYKDGILTKNVSKEELSNPCKIKTFGRYKGYDLIINGEYNGEYLLGADSKAANELDFPMTDKYFYEKWVPKNEVKLIEERKEIEL</sequence>
<reference evidence="2" key="1">
    <citation type="submission" date="2015-08" db="EMBL/GenBank/DDBJ databases">
        <title>Genome sequencing project for genomic taxonomy and phylogenomics of Bacillus-like bacteria.</title>
        <authorList>
            <person name="Liu B."/>
            <person name="Wang J."/>
            <person name="Zhu Y."/>
            <person name="Liu G."/>
            <person name="Chen Q."/>
            <person name="Chen Z."/>
            <person name="Lan J."/>
            <person name="Che J."/>
            <person name="Ge C."/>
            <person name="Shi H."/>
            <person name="Pan Z."/>
            <person name="Liu X."/>
        </authorList>
    </citation>
    <scope>NUCLEOTIDE SEQUENCE [LARGE SCALE GENOMIC DNA]</scope>
    <source>
        <strain evidence="2">FJAT-4402</strain>
    </source>
</reference>
<reference evidence="1 2" key="2">
    <citation type="journal article" date="2016" name="Int. J. Syst. Evol. Microbiol.">
        <title>Bacillus gobiensis sp. nov., isolated from a soil sample.</title>
        <authorList>
            <person name="Liu B."/>
            <person name="Liu G.H."/>
            <person name="Cetin S."/>
            <person name="Schumann P."/>
            <person name="Pan Z.Z."/>
            <person name="Chen Q.Q."/>
        </authorList>
    </citation>
    <scope>NUCLEOTIDE SEQUENCE [LARGE SCALE GENOMIC DNA]</scope>
    <source>
        <strain evidence="1 2">FJAT-4402</strain>
    </source>
</reference>